<reference evidence="2" key="1">
    <citation type="submission" date="2018-11" db="EMBL/GenBank/DDBJ databases">
        <authorList>
            <consortium name="Genoscope - CEA"/>
            <person name="William W."/>
        </authorList>
    </citation>
    <scope>NUCLEOTIDE SEQUENCE</scope>
</reference>
<name>A0A3P6DHV0_BRACM</name>
<proteinExistence type="predicted"/>
<feature type="region of interest" description="Disordered" evidence="1">
    <location>
        <begin position="15"/>
        <end position="56"/>
    </location>
</feature>
<protein>
    <submittedName>
        <fullName evidence="2">Uncharacterized protein</fullName>
    </submittedName>
</protein>
<evidence type="ECO:0000256" key="1">
    <source>
        <dbReference type="SAM" id="MobiDB-lite"/>
    </source>
</evidence>
<accession>A0A3P6DHV0</accession>
<evidence type="ECO:0000313" key="2">
    <source>
        <dbReference type="EMBL" id="VDD20072.1"/>
    </source>
</evidence>
<dbReference type="AlphaFoldDB" id="A0A3P6DHV0"/>
<feature type="compositionally biased region" description="Basic and acidic residues" evidence="1">
    <location>
        <begin position="15"/>
        <end position="44"/>
    </location>
</feature>
<sequence length="56" mass="6748">MRRYGEFRSLEEKLPERKSLVREPVRTRHKQRSEERVKGREGGLRLRKRPSGLRGC</sequence>
<organism evidence="2">
    <name type="scientific">Brassica campestris</name>
    <name type="common">Field mustard</name>
    <dbReference type="NCBI Taxonomy" id="3711"/>
    <lineage>
        <taxon>Eukaryota</taxon>
        <taxon>Viridiplantae</taxon>
        <taxon>Streptophyta</taxon>
        <taxon>Embryophyta</taxon>
        <taxon>Tracheophyta</taxon>
        <taxon>Spermatophyta</taxon>
        <taxon>Magnoliopsida</taxon>
        <taxon>eudicotyledons</taxon>
        <taxon>Gunneridae</taxon>
        <taxon>Pentapetalae</taxon>
        <taxon>rosids</taxon>
        <taxon>malvids</taxon>
        <taxon>Brassicales</taxon>
        <taxon>Brassicaceae</taxon>
        <taxon>Brassiceae</taxon>
        <taxon>Brassica</taxon>
    </lineage>
</organism>
<dbReference type="EMBL" id="LR031577">
    <property type="protein sequence ID" value="VDD20072.1"/>
    <property type="molecule type" value="Genomic_DNA"/>
</dbReference>
<gene>
    <name evidence="2" type="ORF">BRAA10T44703Z</name>
</gene>
<feature type="compositionally biased region" description="Basic residues" evidence="1">
    <location>
        <begin position="45"/>
        <end position="56"/>
    </location>
</feature>